<evidence type="ECO:0000313" key="2">
    <source>
        <dbReference type="EMBL" id="CAE2319540.1"/>
    </source>
</evidence>
<dbReference type="AlphaFoldDB" id="A0A7S4LAD2"/>
<reference evidence="2" key="1">
    <citation type="submission" date="2021-01" db="EMBL/GenBank/DDBJ databases">
        <authorList>
            <person name="Corre E."/>
            <person name="Pelletier E."/>
            <person name="Niang G."/>
            <person name="Scheremetjew M."/>
            <person name="Finn R."/>
            <person name="Kale V."/>
            <person name="Holt S."/>
            <person name="Cochrane G."/>
            <person name="Meng A."/>
            <person name="Brown T."/>
            <person name="Cohen L."/>
        </authorList>
    </citation>
    <scope>NUCLEOTIDE SEQUENCE</scope>
    <source>
        <strain evidence="2">CCMP 2712</strain>
    </source>
</reference>
<gene>
    <name evidence="2" type="ORF">GTHE00462_LOCUS26351</name>
</gene>
<proteinExistence type="predicted"/>
<feature type="region of interest" description="Disordered" evidence="1">
    <location>
        <begin position="43"/>
        <end position="85"/>
    </location>
</feature>
<evidence type="ECO:0008006" key="3">
    <source>
        <dbReference type="Google" id="ProtNLM"/>
    </source>
</evidence>
<organism evidence="2">
    <name type="scientific">Guillardia theta</name>
    <name type="common">Cryptophyte</name>
    <name type="synonym">Cryptomonas phi</name>
    <dbReference type="NCBI Taxonomy" id="55529"/>
    <lineage>
        <taxon>Eukaryota</taxon>
        <taxon>Cryptophyceae</taxon>
        <taxon>Pyrenomonadales</taxon>
        <taxon>Geminigeraceae</taxon>
        <taxon>Guillardia</taxon>
    </lineage>
</organism>
<dbReference type="EMBL" id="HBKN01033812">
    <property type="protein sequence ID" value="CAE2319540.1"/>
    <property type="molecule type" value="Transcribed_RNA"/>
</dbReference>
<accession>A0A7S4LAD2</accession>
<sequence>MPNGRSDRRCEVLVKCCAPVRRSNCCKGDSDDDDDQFELKAKISKDVKGDSSLSDRDRSDGSVRTGPQSAHKLSGKRDKEVESEGVRRIPALEVALATHVGDGGREEQSSERSFGEDLEIFPPDFNSIKMGQFRGKLRKENQQMRSSFKGGIQEIHDEGARREGAAELEESEVLEDPTLISQISNVSENSMKEAREAMEAVQVQHKDVRSSIGSTGTRDSSSLVLSQPIDMAVRQLEKKLLTKDVIVRAVGMVYVKKRKISGSKWVAAWLNVQGQTVQVLSQQPSILHAHPEIIFSASVTNIKSIFSDSADKHGRFPFQLQNLETKTSVEAAAVNAEQLKSFKEALGGKI</sequence>
<feature type="compositionally biased region" description="Basic and acidic residues" evidence="1">
    <location>
        <begin position="75"/>
        <end position="85"/>
    </location>
</feature>
<feature type="region of interest" description="Disordered" evidence="1">
    <location>
        <begin position="97"/>
        <end position="120"/>
    </location>
</feature>
<evidence type="ECO:0000256" key="1">
    <source>
        <dbReference type="SAM" id="MobiDB-lite"/>
    </source>
</evidence>
<feature type="compositionally biased region" description="Basic and acidic residues" evidence="1">
    <location>
        <begin position="43"/>
        <end position="61"/>
    </location>
</feature>
<protein>
    <recommendedName>
        <fullName evidence="3">PH domain-containing protein</fullName>
    </recommendedName>
</protein>
<feature type="compositionally biased region" description="Basic and acidic residues" evidence="1">
    <location>
        <begin position="102"/>
        <end position="115"/>
    </location>
</feature>
<name>A0A7S4LAD2_GUITH</name>